<evidence type="ECO:0000256" key="2">
    <source>
        <dbReference type="ARBA" id="ARBA00023235"/>
    </source>
</evidence>
<dbReference type="InterPro" id="IPR010819">
    <property type="entry name" value="AGE/CE"/>
</dbReference>
<dbReference type="GO" id="GO:0016853">
    <property type="term" value="F:isomerase activity"/>
    <property type="evidence" value="ECO:0007669"/>
    <property type="project" value="UniProtKB-KW"/>
</dbReference>
<dbReference type="Gene3D" id="1.50.10.10">
    <property type="match status" value="1"/>
</dbReference>
<protein>
    <submittedName>
        <fullName evidence="3">N-acylglucosamine 2-epimerase</fullName>
    </submittedName>
</protein>
<sequence>MSVIENNNIMSDIFSLVGEMQLELNRLLDYWINETVDAKNGGFVGRIDSLGKRDETAAKGVVLNARILWTFASAYRITKQKKYKEIADLAYNYLINKFWDKIDGGFVWAVDYKGNVISNRKQAYAQGFGIYALAEYKRATGSDQALEYARQLYYIIESKYWDSKSCGYIEALKRNWSPLDDMRLSDKDANLPKSMNTHLHILEPYTNLYRIWPDRQLKDSIKSIINIFQNNIIDAQTGHYNLFFEMDWTVKSQVISYGHDIEGAWLMHEAAEVIGETKLIEEVRQTSLNLVDLTLSEGLDKDGSLFNEKKESTWTQINTGGLKQKLW</sequence>
<dbReference type="AlphaFoldDB" id="W7Y789"/>
<reference evidence="3 4" key="1">
    <citation type="journal article" date="2014" name="Genome Announc.">
        <title>Draft Genome Sequence of Cytophaga fermentans JCM 21142T, a Facultative Anaerobe Isolated from Marine Mud.</title>
        <authorList>
            <person name="Starns D."/>
            <person name="Oshima K."/>
            <person name="Suda W."/>
            <person name="Iino T."/>
            <person name="Yuki M."/>
            <person name="Inoue J."/>
            <person name="Kitamura K."/>
            <person name="Iida T."/>
            <person name="Darby A."/>
            <person name="Hattori M."/>
            <person name="Ohkuma M."/>
        </authorList>
    </citation>
    <scope>NUCLEOTIDE SEQUENCE [LARGE SCALE GENOMIC DNA]</scope>
    <source>
        <strain evidence="3 4">JCM 21142</strain>
    </source>
</reference>
<dbReference type="SUPFAM" id="SSF48208">
    <property type="entry name" value="Six-hairpin glycosidases"/>
    <property type="match status" value="1"/>
</dbReference>
<dbReference type="Pfam" id="PF07221">
    <property type="entry name" value="GlcNAc_2-epim"/>
    <property type="match status" value="1"/>
</dbReference>
<evidence type="ECO:0000256" key="1">
    <source>
        <dbReference type="ARBA" id="ARBA00008558"/>
    </source>
</evidence>
<dbReference type="RefSeq" id="WP_262505489.1">
    <property type="nucleotide sequence ID" value="NZ_KI912107.1"/>
</dbReference>
<dbReference type="eggNOG" id="COG2942">
    <property type="taxonomic scope" value="Bacteria"/>
</dbReference>
<dbReference type="PANTHER" id="PTHR15108">
    <property type="entry name" value="N-ACYLGLUCOSAMINE-2-EPIMERASE"/>
    <property type="match status" value="1"/>
</dbReference>
<evidence type="ECO:0000313" key="4">
    <source>
        <dbReference type="Proteomes" id="UP000019402"/>
    </source>
</evidence>
<dbReference type="EMBL" id="BAMD01000037">
    <property type="protein sequence ID" value="GAF04107.1"/>
    <property type="molecule type" value="Genomic_DNA"/>
</dbReference>
<dbReference type="InterPro" id="IPR012341">
    <property type="entry name" value="6hp_glycosidase-like_sf"/>
</dbReference>
<dbReference type="GO" id="GO:0005975">
    <property type="term" value="P:carbohydrate metabolic process"/>
    <property type="evidence" value="ECO:0007669"/>
    <property type="project" value="InterPro"/>
</dbReference>
<dbReference type="InterPro" id="IPR008928">
    <property type="entry name" value="6-hairpin_glycosidase_sf"/>
</dbReference>
<gene>
    <name evidence="3" type="ORF">JCM21142_72802</name>
</gene>
<dbReference type="Proteomes" id="UP000019402">
    <property type="component" value="Unassembled WGS sequence"/>
</dbReference>
<evidence type="ECO:0000313" key="3">
    <source>
        <dbReference type="EMBL" id="GAF04107.1"/>
    </source>
</evidence>
<name>W7Y789_9BACT</name>
<dbReference type="STRING" id="869213.GCA_000517085_01131"/>
<organism evidence="3 4">
    <name type="scientific">Saccharicrinis fermentans DSM 9555 = JCM 21142</name>
    <dbReference type="NCBI Taxonomy" id="869213"/>
    <lineage>
        <taxon>Bacteria</taxon>
        <taxon>Pseudomonadati</taxon>
        <taxon>Bacteroidota</taxon>
        <taxon>Bacteroidia</taxon>
        <taxon>Marinilabiliales</taxon>
        <taxon>Marinilabiliaceae</taxon>
        <taxon>Saccharicrinis</taxon>
    </lineage>
</organism>
<keyword evidence="4" id="KW-1185">Reference proteome</keyword>
<comment type="caution">
    <text evidence="3">The sequence shown here is derived from an EMBL/GenBank/DDBJ whole genome shotgun (WGS) entry which is preliminary data.</text>
</comment>
<keyword evidence="2" id="KW-0413">Isomerase</keyword>
<accession>W7Y789</accession>
<comment type="similarity">
    <text evidence="1">Belongs to the N-acylglucosamine 2-epimerase family.</text>
</comment>
<proteinExistence type="inferred from homology"/>